<dbReference type="PANTHER" id="PTHR23159">
    <property type="entry name" value="CENTROSOMAL PROTEIN 2"/>
    <property type="match status" value="1"/>
</dbReference>
<keyword evidence="4" id="KW-1185">Reference proteome</keyword>
<dbReference type="EMBL" id="OU900102">
    <property type="protein sequence ID" value="CAG9865188.1"/>
    <property type="molecule type" value="Genomic_DNA"/>
</dbReference>
<evidence type="ECO:0000313" key="4">
    <source>
        <dbReference type="Proteomes" id="UP001153712"/>
    </source>
</evidence>
<feature type="compositionally biased region" description="Polar residues" evidence="2">
    <location>
        <begin position="1275"/>
        <end position="1290"/>
    </location>
</feature>
<feature type="compositionally biased region" description="Acidic residues" evidence="2">
    <location>
        <begin position="1426"/>
        <end position="1437"/>
    </location>
</feature>
<sequence>MNVILDLVCNKTYEIQNIPYVKVKDIAVRLFEMASGNHKKHCLKCENFKRKIEECDQTVSARDIIIQMLQDEVKKKEGLYRNAVDEHEKLRFLHYNVAQDYANLKEIHKKVLEENRKLHDEKQDLLNMIKESRPKSRSNMKGVVDGLTNIQSVMYCQNKSVRSMLLQLLDEFRKTKPEKSLDYQYRSAHPEEHDQPLMRRIDELNFVVEKLQKENKKIKENLHEKQINLSRCLTVLENNNADIDNLSEHIEGLCRERDKYAEEIAALENNLLAKNNELEEKNNELESKNNELESKNNQVVELKSDNENLISDIDSLHLKIDTCMADLEKLKDEIEMSVEEKNQYKSQAMEYQNLYSQAEEKLKEFESYKQSMLLTVEKLRSDIKAVEAKETSTFQCQIVPQLVNCQVQESPKMKNQYTESLINSLCTSYKITQVGDSDIYTEHVKKQELQAVNNEFAQYKCLMEFKVQSLEKDKTDLKEQISHYDKDHKYKSELEIKVQTLEKDNSLLRESLASESGSMKLQVEKLKNESTISFCQFKTKISELEIENAGLRDTLNNITSDGRDSLKKLEENYLICKNALELKMRQIEEDNKHLKETLDFVTKDEKSAENEYKTCKQVFETKINKLEKENANLKIHLDFKTEESSKLDAECLKQQAIIAKLNENNQKLQESIKKVEDNMLTLQQQLDNIKQRLESKDSELNEKQSIIKKLKDVQNKCLQQLKRHQQFACPQSELEEELETRIKRMIEENSDMQKLLLEKPKIDQLNQTDEMREINELHKKVVDLESELENANLELTEYEEENRSYSQKLQNLMNEVTCLQETKIQAEEELKELSTKLEILKEELELKDQNIHDLNDKLANLDESDSMSNNLRNELVKIQLENEKFKKEETEWKQKEAQLREVLQKNVEKCSKFQTEIDQLVDTKRNLEEKLNEFDSNKMDLETRIVDLELEIDNKMSEVENLKNNIIELEKDKSSNNDNDNQDLINELTRKQNIIKSLEECITKSNVIIEHCENEMKSVQTINRNLKAELELKTKLLEEQQPVSNPTLRDKTELLFKENKRLKDQLTRNGSLQINKEISTLRKEHDRLLKESQAKDKEMDKIKQDLMQFVGQLKKEPAKKPTKIASTPKSKSCELKPKQQSRTKLPRQSEPPKLKKPTHSVQKLNFAPSQPKQFQHKWSDVDRYTTSPNLLNADKSSLLGDKKPHFVRNKSKNVSVYLALGNTSPCADCFVEKGQVGDCPGPAKSEKTAAKPPPALFDEETCAKITTTTTGTDPIRTSSAAKTVSTQAQSDAPPDPLLTQLRAKILSKTTPSRESVADDPIDGDRPTCDCMSLIMQQYKTYDGDARVENEIYDIVEYEQSAPKAGLRGCRFSFGSYWSESKIDRTGRRRASDEASGSETTTTTTSQYDSSCCFDGSEASEASDAYDGCEESESLSSF</sequence>
<reference evidence="3" key="1">
    <citation type="submission" date="2022-01" db="EMBL/GenBank/DDBJ databases">
        <authorList>
            <person name="King R."/>
        </authorList>
    </citation>
    <scope>NUCLEOTIDE SEQUENCE</scope>
</reference>
<evidence type="ECO:0000313" key="3">
    <source>
        <dbReference type="EMBL" id="CAG9865188.1"/>
    </source>
</evidence>
<gene>
    <name evidence="3" type="ORF">PHYEVI_LOCUS11431</name>
</gene>
<dbReference type="Proteomes" id="UP001153712">
    <property type="component" value="Chromosome 9"/>
</dbReference>
<feature type="region of interest" description="Disordered" evidence="2">
    <location>
        <begin position="1112"/>
        <end position="1178"/>
    </location>
</feature>
<dbReference type="PANTHER" id="PTHR23159:SF31">
    <property type="entry name" value="CENTROSOME-ASSOCIATED PROTEIN CEP250 ISOFORM X1"/>
    <property type="match status" value="1"/>
</dbReference>
<evidence type="ECO:0000256" key="2">
    <source>
        <dbReference type="SAM" id="MobiDB-lite"/>
    </source>
</evidence>
<feature type="region of interest" description="Disordered" evidence="2">
    <location>
        <begin position="1269"/>
        <end position="1295"/>
    </location>
</feature>
<dbReference type="OrthoDB" id="6746927at2759"/>
<feature type="coiled-coil region" evidence="1">
    <location>
        <begin position="467"/>
        <end position="1029"/>
    </location>
</feature>
<evidence type="ECO:0000256" key="1">
    <source>
        <dbReference type="SAM" id="Coils"/>
    </source>
</evidence>
<feature type="compositionally biased region" description="Polar residues" evidence="2">
    <location>
        <begin position="1159"/>
        <end position="1173"/>
    </location>
</feature>
<protein>
    <submittedName>
        <fullName evidence="3">Uncharacterized protein</fullName>
    </submittedName>
</protein>
<feature type="coiled-coil region" evidence="1">
    <location>
        <begin position="1071"/>
        <end position="1105"/>
    </location>
</feature>
<feature type="coiled-coil region" evidence="1">
    <location>
        <begin position="66"/>
        <end position="128"/>
    </location>
</feature>
<keyword evidence="1" id="KW-0175">Coiled coil</keyword>
<name>A0A9N9U250_PHYSR</name>
<organism evidence="3 4">
    <name type="scientific">Phyllotreta striolata</name>
    <name type="common">Striped flea beetle</name>
    <name type="synonym">Crioceris striolata</name>
    <dbReference type="NCBI Taxonomy" id="444603"/>
    <lineage>
        <taxon>Eukaryota</taxon>
        <taxon>Metazoa</taxon>
        <taxon>Ecdysozoa</taxon>
        <taxon>Arthropoda</taxon>
        <taxon>Hexapoda</taxon>
        <taxon>Insecta</taxon>
        <taxon>Pterygota</taxon>
        <taxon>Neoptera</taxon>
        <taxon>Endopterygota</taxon>
        <taxon>Coleoptera</taxon>
        <taxon>Polyphaga</taxon>
        <taxon>Cucujiformia</taxon>
        <taxon>Chrysomeloidea</taxon>
        <taxon>Chrysomelidae</taxon>
        <taxon>Galerucinae</taxon>
        <taxon>Alticini</taxon>
        <taxon>Phyllotreta</taxon>
    </lineage>
</organism>
<accession>A0A9N9U250</accession>
<proteinExistence type="predicted"/>
<feature type="region of interest" description="Disordered" evidence="2">
    <location>
        <begin position="1384"/>
        <end position="1437"/>
    </location>
</feature>
<feature type="coiled-coil region" evidence="1">
    <location>
        <begin position="201"/>
        <end position="389"/>
    </location>
</feature>